<reference evidence="1 2" key="1">
    <citation type="submission" date="2021-03" db="EMBL/GenBank/DDBJ databases">
        <title>Genomic Encyclopedia of Type Strains, Phase IV (KMG-IV): sequencing the most valuable type-strain genomes for metagenomic binning, comparative biology and taxonomic classification.</title>
        <authorList>
            <person name="Goeker M."/>
        </authorList>
    </citation>
    <scope>NUCLEOTIDE SEQUENCE [LARGE SCALE GENOMIC DNA]</scope>
    <source>
        <strain evidence="1 2">DSM 25790</strain>
    </source>
</reference>
<organism evidence="1 2">
    <name type="scientific">Virgibacillus alimentarius</name>
    <dbReference type="NCBI Taxonomy" id="698769"/>
    <lineage>
        <taxon>Bacteria</taxon>
        <taxon>Bacillati</taxon>
        <taxon>Bacillota</taxon>
        <taxon>Bacilli</taxon>
        <taxon>Bacillales</taxon>
        <taxon>Bacillaceae</taxon>
        <taxon>Virgibacillus</taxon>
    </lineage>
</organism>
<comment type="caution">
    <text evidence="1">The sequence shown here is derived from an EMBL/GenBank/DDBJ whole genome shotgun (WGS) entry which is preliminary data.</text>
</comment>
<dbReference type="Proteomes" id="UP001519294">
    <property type="component" value="Unassembled WGS sequence"/>
</dbReference>
<evidence type="ECO:0000313" key="2">
    <source>
        <dbReference type="Proteomes" id="UP001519294"/>
    </source>
</evidence>
<name>A0ABS4SBC8_9BACI</name>
<accession>A0ABS4SBC8</accession>
<evidence type="ECO:0000313" key="1">
    <source>
        <dbReference type="EMBL" id="MBP2258305.1"/>
    </source>
</evidence>
<protein>
    <submittedName>
        <fullName evidence="1">Uncharacterized protein</fullName>
    </submittedName>
</protein>
<proteinExistence type="predicted"/>
<keyword evidence="2" id="KW-1185">Reference proteome</keyword>
<sequence>MAGSPSLPRVLNKYSAVVVVGTKNIKVRTAPVIRIRYIQLGLLLNTVILWI</sequence>
<gene>
    <name evidence="1" type="ORF">J2Z81_002276</name>
</gene>
<dbReference type="EMBL" id="JAGIKX010000023">
    <property type="protein sequence ID" value="MBP2258305.1"/>
    <property type="molecule type" value="Genomic_DNA"/>
</dbReference>